<gene>
    <name evidence="6" type="ordered locus">Plav_1876</name>
</gene>
<dbReference type="NCBIfam" id="NF037968">
    <property type="entry name" value="SemiSWEET_2"/>
    <property type="match status" value="1"/>
</dbReference>
<organism evidence="6 7">
    <name type="scientific">Parvibaculum lavamentivorans (strain DS-1 / DSM 13023 / NCIMB 13966)</name>
    <dbReference type="NCBI Taxonomy" id="402881"/>
    <lineage>
        <taxon>Bacteria</taxon>
        <taxon>Pseudomonadati</taxon>
        <taxon>Pseudomonadota</taxon>
        <taxon>Alphaproteobacteria</taxon>
        <taxon>Hyphomicrobiales</taxon>
        <taxon>Parvibaculaceae</taxon>
        <taxon>Parvibaculum</taxon>
    </lineage>
</organism>
<keyword evidence="7" id="KW-1185">Reference proteome</keyword>
<feature type="transmembrane region" description="Helical" evidence="5">
    <location>
        <begin position="15"/>
        <end position="32"/>
    </location>
</feature>
<dbReference type="InterPro" id="IPR006603">
    <property type="entry name" value="PQ-loop_rpt"/>
</dbReference>
<comment type="subcellular location">
    <subcellularLocation>
        <location evidence="1">Membrane</location>
        <topology evidence="1">Multi-pass membrane protein</topology>
    </subcellularLocation>
</comment>
<dbReference type="GO" id="GO:0051119">
    <property type="term" value="F:sugar transmembrane transporter activity"/>
    <property type="evidence" value="ECO:0007669"/>
    <property type="project" value="InterPro"/>
</dbReference>
<keyword evidence="4 5" id="KW-0472">Membrane</keyword>
<dbReference type="Pfam" id="PF04193">
    <property type="entry name" value="PQ-loop"/>
    <property type="match status" value="1"/>
</dbReference>
<name>A7HUA8_PARL1</name>
<dbReference type="Gene3D" id="1.20.1280.290">
    <property type="match status" value="1"/>
</dbReference>
<evidence type="ECO:0000313" key="7">
    <source>
        <dbReference type="Proteomes" id="UP000006377"/>
    </source>
</evidence>
<accession>A7HUA8</accession>
<protein>
    <submittedName>
        <fullName evidence="6">MtN3 and saliva related transmembrane protein</fullName>
    </submittedName>
</protein>
<feature type="transmembrane region" description="Helical" evidence="5">
    <location>
        <begin position="69"/>
        <end position="89"/>
    </location>
</feature>
<dbReference type="AlphaFoldDB" id="A7HUA8"/>
<dbReference type="EMBL" id="CP000774">
    <property type="protein sequence ID" value="ABS63491.1"/>
    <property type="molecule type" value="Genomic_DNA"/>
</dbReference>
<evidence type="ECO:0000256" key="1">
    <source>
        <dbReference type="ARBA" id="ARBA00004141"/>
    </source>
</evidence>
<keyword evidence="2 5" id="KW-0812">Transmembrane</keyword>
<dbReference type="KEGG" id="pla:Plav_1876"/>
<proteinExistence type="predicted"/>
<dbReference type="InterPro" id="IPR047662">
    <property type="entry name" value="SemiSWEET"/>
</dbReference>
<dbReference type="eggNOG" id="COG4095">
    <property type="taxonomic scope" value="Bacteria"/>
</dbReference>
<evidence type="ECO:0000256" key="3">
    <source>
        <dbReference type="ARBA" id="ARBA00022989"/>
    </source>
</evidence>
<evidence type="ECO:0000256" key="4">
    <source>
        <dbReference type="ARBA" id="ARBA00023136"/>
    </source>
</evidence>
<reference evidence="6 7" key="1">
    <citation type="journal article" date="2011" name="Stand. Genomic Sci.">
        <title>Complete genome sequence of Parvibaculum lavamentivorans type strain (DS-1(T)).</title>
        <authorList>
            <person name="Schleheck D."/>
            <person name="Weiss M."/>
            <person name="Pitluck S."/>
            <person name="Bruce D."/>
            <person name="Land M.L."/>
            <person name="Han S."/>
            <person name="Saunders E."/>
            <person name="Tapia R."/>
            <person name="Detter C."/>
            <person name="Brettin T."/>
            <person name="Han J."/>
            <person name="Woyke T."/>
            <person name="Goodwin L."/>
            <person name="Pennacchio L."/>
            <person name="Nolan M."/>
            <person name="Cook A.M."/>
            <person name="Kjelleberg S."/>
            <person name="Thomas T."/>
        </authorList>
    </citation>
    <scope>NUCLEOTIDE SEQUENCE [LARGE SCALE GENOMIC DNA]</scope>
    <source>
        <strain evidence="7">DS-1 / DSM 13023 / NCIMB 13966</strain>
    </source>
</reference>
<dbReference type="HOGENOM" id="CLU_135915_2_1_5"/>
<evidence type="ECO:0000256" key="5">
    <source>
        <dbReference type="SAM" id="Phobius"/>
    </source>
</evidence>
<dbReference type="Proteomes" id="UP000006377">
    <property type="component" value="Chromosome"/>
</dbReference>
<keyword evidence="3 5" id="KW-1133">Transmembrane helix</keyword>
<evidence type="ECO:0000313" key="6">
    <source>
        <dbReference type="EMBL" id="ABS63491.1"/>
    </source>
</evidence>
<dbReference type="GO" id="GO:0016020">
    <property type="term" value="C:membrane"/>
    <property type="evidence" value="ECO:0007669"/>
    <property type="project" value="UniProtKB-SubCell"/>
</dbReference>
<dbReference type="STRING" id="402881.Plav_1876"/>
<sequence length="106" mass="11728">MRGVGFPCRCIMDNLGYIAAFLTTFAFIPQAIKTIRTRDTSGLSLAMYACLTVGIFFWLMHGLNKQDYALIGANGATLLLALPIFLIILSNERAARRALKEKSRAQ</sequence>
<evidence type="ECO:0000256" key="2">
    <source>
        <dbReference type="ARBA" id="ARBA00022692"/>
    </source>
</evidence>
<feature type="transmembrane region" description="Helical" evidence="5">
    <location>
        <begin position="44"/>
        <end position="63"/>
    </location>
</feature>